<keyword evidence="2" id="KW-1185">Reference proteome</keyword>
<dbReference type="Proteomes" id="UP000314294">
    <property type="component" value="Unassembled WGS sequence"/>
</dbReference>
<dbReference type="AlphaFoldDB" id="A0A4Z2G9V9"/>
<protein>
    <submittedName>
        <fullName evidence="1">Uncharacterized protein</fullName>
    </submittedName>
</protein>
<gene>
    <name evidence="1" type="ORF">EYF80_039523</name>
</gene>
<evidence type="ECO:0000313" key="1">
    <source>
        <dbReference type="EMBL" id="TNN50298.1"/>
    </source>
</evidence>
<name>A0A4Z2G9V9_9TELE</name>
<proteinExistence type="predicted"/>
<comment type="caution">
    <text evidence="1">The sequence shown here is derived from an EMBL/GenBank/DDBJ whole genome shotgun (WGS) entry which is preliminary data.</text>
</comment>
<organism evidence="1 2">
    <name type="scientific">Liparis tanakae</name>
    <name type="common">Tanaka's snailfish</name>
    <dbReference type="NCBI Taxonomy" id="230148"/>
    <lineage>
        <taxon>Eukaryota</taxon>
        <taxon>Metazoa</taxon>
        <taxon>Chordata</taxon>
        <taxon>Craniata</taxon>
        <taxon>Vertebrata</taxon>
        <taxon>Euteleostomi</taxon>
        <taxon>Actinopterygii</taxon>
        <taxon>Neopterygii</taxon>
        <taxon>Teleostei</taxon>
        <taxon>Neoteleostei</taxon>
        <taxon>Acanthomorphata</taxon>
        <taxon>Eupercaria</taxon>
        <taxon>Perciformes</taxon>
        <taxon>Cottioidei</taxon>
        <taxon>Cottales</taxon>
        <taxon>Liparidae</taxon>
        <taxon>Liparis</taxon>
    </lineage>
</organism>
<accession>A0A4Z2G9V9</accession>
<evidence type="ECO:0000313" key="2">
    <source>
        <dbReference type="Proteomes" id="UP000314294"/>
    </source>
</evidence>
<sequence length="120" mass="13389">MAKRTTFQLCVPKAGRHCAPSARRRQGPLIFVTRSAQKRLTRTVERSLRFLMKSALSKRPSPSPSSLLLLLLQCLLTPEDDLPSLLAVDLVDSKDALLANSFSREHFCTLGLRLSLSKLE</sequence>
<reference evidence="1 2" key="1">
    <citation type="submission" date="2019-03" db="EMBL/GenBank/DDBJ databases">
        <title>First draft genome of Liparis tanakae, snailfish: a comprehensive survey of snailfish specific genes.</title>
        <authorList>
            <person name="Kim W."/>
            <person name="Song I."/>
            <person name="Jeong J.-H."/>
            <person name="Kim D."/>
            <person name="Kim S."/>
            <person name="Ryu S."/>
            <person name="Song J.Y."/>
            <person name="Lee S.K."/>
        </authorList>
    </citation>
    <scope>NUCLEOTIDE SEQUENCE [LARGE SCALE GENOMIC DNA]</scope>
    <source>
        <tissue evidence="1">Muscle</tissue>
    </source>
</reference>
<dbReference type="EMBL" id="SRLO01000624">
    <property type="protein sequence ID" value="TNN50298.1"/>
    <property type="molecule type" value="Genomic_DNA"/>
</dbReference>